<dbReference type="AlphaFoldDB" id="A0A3G8YK55"/>
<sequence length="72" mass="8321">MTRADYFRAVILKSLKKRWSWLFGLPVLVLIGLLIVEQPLWVAVALAVVSHVLLAGYTAWGSYQRHKYEYTN</sequence>
<name>A0A3G8YK55_9DEIO</name>
<evidence type="ECO:0000256" key="1">
    <source>
        <dbReference type="SAM" id="Phobius"/>
    </source>
</evidence>
<keyword evidence="1" id="KW-1133">Transmembrane helix</keyword>
<dbReference type="Proteomes" id="UP000276417">
    <property type="component" value="Chromosome 1"/>
</dbReference>
<evidence type="ECO:0000313" key="3">
    <source>
        <dbReference type="Proteomes" id="UP000276417"/>
    </source>
</evidence>
<dbReference type="KEGG" id="dph:EHF33_03155"/>
<keyword evidence="1" id="KW-0472">Membrane</keyword>
<protein>
    <submittedName>
        <fullName evidence="2">Uncharacterized protein</fullName>
    </submittedName>
</protein>
<organism evidence="2 3">
    <name type="scientific">Deinococcus psychrotolerans</name>
    <dbReference type="NCBI Taxonomy" id="2489213"/>
    <lineage>
        <taxon>Bacteria</taxon>
        <taxon>Thermotogati</taxon>
        <taxon>Deinococcota</taxon>
        <taxon>Deinococci</taxon>
        <taxon>Deinococcales</taxon>
        <taxon>Deinococcaceae</taxon>
        <taxon>Deinococcus</taxon>
    </lineage>
</organism>
<reference evidence="2 3" key="1">
    <citation type="submission" date="2018-11" db="EMBL/GenBank/DDBJ databases">
        <title>Deinococcus shelandsis sp. nov., isolated from South Shetland Islands soil of Antarctica.</title>
        <authorList>
            <person name="Tian J."/>
        </authorList>
    </citation>
    <scope>NUCLEOTIDE SEQUENCE [LARGE SCALE GENOMIC DNA]</scope>
    <source>
        <strain evidence="2 3">S14-83T</strain>
    </source>
</reference>
<evidence type="ECO:0000313" key="2">
    <source>
        <dbReference type="EMBL" id="AZI41871.1"/>
    </source>
</evidence>
<dbReference type="RefSeq" id="WP_124867813.1">
    <property type="nucleotide sequence ID" value="NZ_CP034183.1"/>
</dbReference>
<accession>A0A3G8YK55</accession>
<proteinExistence type="predicted"/>
<keyword evidence="3" id="KW-1185">Reference proteome</keyword>
<gene>
    <name evidence="2" type="ORF">EHF33_03155</name>
</gene>
<keyword evidence="1" id="KW-0812">Transmembrane</keyword>
<dbReference type="EMBL" id="CP034183">
    <property type="protein sequence ID" value="AZI41871.1"/>
    <property type="molecule type" value="Genomic_DNA"/>
</dbReference>
<feature type="transmembrane region" description="Helical" evidence="1">
    <location>
        <begin position="42"/>
        <end position="60"/>
    </location>
</feature>
<feature type="transmembrane region" description="Helical" evidence="1">
    <location>
        <begin position="20"/>
        <end position="36"/>
    </location>
</feature>